<gene>
    <name evidence="11" type="ORF">GCM10007931_09500</name>
</gene>
<evidence type="ECO:0000256" key="3">
    <source>
        <dbReference type="ARBA" id="ARBA00022519"/>
    </source>
</evidence>
<dbReference type="NCBIfam" id="NF028537">
    <property type="entry name" value="P_eth_NH2_trans"/>
    <property type="match status" value="1"/>
</dbReference>
<dbReference type="InterPro" id="IPR040423">
    <property type="entry name" value="PEA_transferase"/>
</dbReference>
<dbReference type="Pfam" id="PF00884">
    <property type="entry name" value="Sulfatase"/>
    <property type="match status" value="1"/>
</dbReference>
<dbReference type="CDD" id="cd16017">
    <property type="entry name" value="LptA"/>
    <property type="match status" value="1"/>
</dbReference>
<evidence type="ECO:0000256" key="2">
    <source>
        <dbReference type="ARBA" id="ARBA00022475"/>
    </source>
</evidence>
<accession>A0ABQ6EMN0</accession>
<evidence type="ECO:0000259" key="10">
    <source>
        <dbReference type="Pfam" id="PF08019"/>
    </source>
</evidence>
<evidence type="ECO:0000256" key="1">
    <source>
        <dbReference type="ARBA" id="ARBA00004429"/>
    </source>
</evidence>
<feature type="transmembrane region" description="Helical" evidence="8">
    <location>
        <begin position="9"/>
        <end position="27"/>
    </location>
</feature>
<evidence type="ECO:0000256" key="8">
    <source>
        <dbReference type="SAM" id="Phobius"/>
    </source>
</evidence>
<dbReference type="EMBL" id="BSPV01000003">
    <property type="protein sequence ID" value="GLT13976.1"/>
    <property type="molecule type" value="Genomic_DNA"/>
</dbReference>
<comment type="subcellular location">
    <subcellularLocation>
        <location evidence="1">Cell inner membrane</location>
        <topology evidence="1">Multi-pass membrane protein</topology>
    </subcellularLocation>
</comment>
<dbReference type="InterPro" id="IPR012549">
    <property type="entry name" value="EptA-like_N"/>
</dbReference>
<keyword evidence="12" id="KW-1185">Reference proteome</keyword>
<dbReference type="Proteomes" id="UP001157156">
    <property type="component" value="Unassembled WGS sequence"/>
</dbReference>
<organism evidence="11 12">
    <name type="scientific">Vibrio algivorus</name>
    <dbReference type="NCBI Taxonomy" id="1667024"/>
    <lineage>
        <taxon>Bacteria</taxon>
        <taxon>Pseudomonadati</taxon>
        <taxon>Pseudomonadota</taxon>
        <taxon>Gammaproteobacteria</taxon>
        <taxon>Vibrionales</taxon>
        <taxon>Vibrionaceae</taxon>
        <taxon>Vibrio</taxon>
    </lineage>
</organism>
<evidence type="ECO:0000313" key="11">
    <source>
        <dbReference type="EMBL" id="GLT13976.1"/>
    </source>
</evidence>
<feature type="domain" description="Phosphoethanolamine transferase N-terminal" evidence="10">
    <location>
        <begin position="5"/>
        <end position="61"/>
    </location>
</feature>
<dbReference type="Pfam" id="PF08019">
    <property type="entry name" value="EptA_B_N"/>
    <property type="match status" value="1"/>
</dbReference>
<dbReference type="Gene3D" id="3.40.720.10">
    <property type="entry name" value="Alkaline Phosphatase, subunit A"/>
    <property type="match status" value="1"/>
</dbReference>
<evidence type="ECO:0000256" key="4">
    <source>
        <dbReference type="ARBA" id="ARBA00022679"/>
    </source>
</evidence>
<keyword evidence="6 8" id="KW-1133">Transmembrane helix</keyword>
<keyword evidence="5 8" id="KW-0812">Transmembrane</keyword>
<keyword evidence="3" id="KW-0997">Cell inner membrane</keyword>
<keyword evidence="2" id="KW-1003">Cell membrane</keyword>
<dbReference type="SUPFAM" id="SSF53649">
    <property type="entry name" value="Alkaline phosphatase-like"/>
    <property type="match status" value="1"/>
</dbReference>
<sequence length="393" mass="45557">MWFVILDKIKLLVFSIVVIFFVAIFFYKDYVSIGRNNSYLKRMIIPNEFIYSTYKYIKHEYFSYPIVYREIGLDAKVTNNNLYHKPKLLIMVVGETARAQNYPTNGYSRNTTPYTEKKSVYSFKNVSSCGTATAISVPCMFSALNRNNYDHDIANNQDNVLDILNRVGIDVLWKDNDGGDKDVAKNINKVMISRDSDNDLCDGSTCFDEILIKDLKKDIKQKDQVIILHIIGSHGPTYFKRYPKMEREFSPVCNRSDIENCSKQQIINTYDNTIMYTDLFLSKIIDILSDEKDHDTALFYISDHGESLGENGIYLHGMPYAIAPEYQKTVPMMLWMSSSFKQGMSLNENCMKKLQKRNDLSQDYVFHSLLGAMNVKTEVYKESLDLFYQCKKQ</sequence>
<dbReference type="PANTHER" id="PTHR30443">
    <property type="entry name" value="INNER MEMBRANE PROTEIN"/>
    <property type="match status" value="1"/>
</dbReference>
<proteinExistence type="predicted"/>
<keyword evidence="7 8" id="KW-0472">Membrane</keyword>
<keyword evidence="4" id="KW-0808">Transferase</keyword>
<evidence type="ECO:0000256" key="7">
    <source>
        <dbReference type="ARBA" id="ARBA00023136"/>
    </source>
</evidence>
<reference evidence="12" key="1">
    <citation type="journal article" date="2019" name="Int. J. Syst. Evol. Microbiol.">
        <title>The Global Catalogue of Microorganisms (GCM) 10K type strain sequencing project: providing services to taxonomists for standard genome sequencing and annotation.</title>
        <authorList>
            <consortium name="The Broad Institute Genomics Platform"/>
            <consortium name="The Broad Institute Genome Sequencing Center for Infectious Disease"/>
            <person name="Wu L."/>
            <person name="Ma J."/>
        </authorList>
    </citation>
    <scope>NUCLEOTIDE SEQUENCE [LARGE SCALE GENOMIC DNA]</scope>
    <source>
        <strain evidence="12">NBRC 111146</strain>
    </source>
</reference>
<dbReference type="InterPro" id="IPR000917">
    <property type="entry name" value="Sulfatase_N"/>
</dbReference>
<name>A0ABQ6EMN0_9VIBR</name>
<evidence type="ECO:0000256" key="6">
    <source>
        <dbReference type="ARBA" id="ARBA00022989"/>
    </source>
</evidence>
<evidence type="ECO:0008006" key="13">
    <source>
        <dbReference type="Google" id="ProtNLM"/>
    </source>
</evidence>
<dbReference type="InterPro" id="IPR017850">
    <property type="entry name" value="Alkaline_phosphatase_core_sf"/>
</dbReference>
<protein>
    <recommendedName>
        <fullName evidence="13">Phosphoethanolamine transferase</fullName>
    </recommendedName>
</protein>
<dbReference type="PANTHER" id="PTHR30443:SF0">
    <property type="entry name" value="PHOSPHOETHANOLAMINE TRANSFERASE EPTA"/>
    <property type="match status" value="1"/>
</dbReference>
<comment type="caution">
    <text evidence="11">The sequence shown here is derived from an EMBL/GenBank/DDBJ whole genome shotgun (WGS) entry which is preliminary data.</text>
</comment>
<evidence type="ECO:0000259" key="9">
    <source>
        <dbReference type="Pfam" id="PF00884"/>
    </source>
</evidence>
<evidence type="ECO:0000256" key="5">
    <source>
        <dbReference type="ARBA" id="ARBA00022692"/>
    </source>
</evidence>
<dbReference type="InterPro" id="IPR058130">
    <property type="entry name" value="PEA_transf_C"/>
</dbReference>
<evidence type="ECO:0000313" key="12">
    <source>
        <dbReference type="Proteomes" id="UP001157156"/>
    </source>
</evidence>
<feature type="domain" description="Sulfatase N-terminal" evidence="9">
    <location>
        <begin position="89"/>
        <end position="375"/>
    </location>
</feature>